<evidence type="ECO:0000256" key="3">
    <source>
        <dbReference type="ARBA" id="ARBA00022553"/>
    </source>
</evidence>
<dbReference type="PANTHER" id="PTHR24421:SF10">
    <property type="entry name" value="NITRATE_NITRITE SENSOR PROTEIN NARQ"/>
    <property type="match status" value="1"/>
</dbReference>
<evidence type="ECO:0000313" key="12">
    <source>
        <dbReference type="Proteomes" id="UP001165135"/>
    </source>
</evidence>
<dbReference type="InterPro" id="IPR011712">
    <property type="entry name" value="Sig_transdc_His_kin_sub3_dim/P"/>
</dbReference>
<accession>A0A9W6RQ46</accession>
<dbReference type="InterPro" id="IPR050482">
    <property type="entry name" value="Sensor_HK_TwoCompSys"/>
</dbReference>
<name>A0A9W6RQ46_9ACTN</name>
<dbReference type="SUPFAM" id="SSF55874">
    <property type="entry name" value="ATPase domain of HSP90 chaperone/DNA topoisomerase II/histidine kinase"/>
    <property type="match status" value="1"/>
</dbReference>
<dbReference type="SMART" id="SM00387">
    <property type="entry name" value="HATPase_c"/>
    <property type="match status" value="1"/>
</dbReference>
<evidence type="ECO:0000313" key="11">
    <source>
        <dbReference type="EMBL" id="GLY79804.1"/>
    </source>
</evidence>
<dbReference type="Pfam" id="PF07730">
    <property type="entry name" value="HisKA_3"/>
    <property type="match status" value="1"/>
</dbReference>
<evidence type="ECO:0000256" key="1">
    <source>
        <dbReference type="ARBA" id="ARBA00000085"/>
    </source>
</evidence>
<feature type="transmembrane region" description="Helical" evidence="9">
    <location>
        <begin position="72"/>
        <end position="91"/>
    </location>
</feature>
<evidence type="ECO:0000256" key="8">
    <source>
        <dbReference type="ARBA" id="ARBA00023012"/>
    </source>
</evidence>
<keyword evidence="9" id="KW-1133">Transmembrane helix</keyword>
<keyword evidence="9" id="KW-0472">Membrane</keyword>
<keyword evidence="7" id="KW-0067">ATP-binding</keyword>
<keyword evidence="3" id="KW-0597">Phosphoprotein</keyword>
<feature type="transmembrane region" description="Helical" evidence="9">
    <location>
        <begin position="111"/>
        <end position="133"/>
    </location>
</feature>
<dbReference type="AlphaFoldDB" id="A0A9W6RQ46"/>
<organism evidence="11 12">
    <name type="scientific">Actinoallomurus iriomotensis</name>
    <dbReference type="NCBI Taxonomy" id="478107"/>
    <lineage>
        <taxon>Bacteria</taxon>
        <taxon>Bacillati</taxon>
        <taxon>Actinomycetota</taxon>
        <taxon>Actinomycetes</taxon>
        <taxon>Streptosporangiales</taxon>
        <taxon>Thermomonosporaceae</taxon>
        <taxon>Actinoallomurus</taxon>
    </lineage>
</organism>
<evidence type="ECO:0000256" key="4">
    <source>
        <dbReference type="ARBA" id="ARBA00022679"/>
    </source>
</evidence>
<gene>
    <name evidence="11" type="ORF">Airi01_080710</name>
</gene>
<keyword evidence="6 11" id="KW-0418">Kinase</keyword>
<evidence type="ECO:0000256" key="2">
    <source>
        <dbReference type="ARBA" id="ARBA00012438"/>
    </source>
</evidence>
<keyword evidence="4" id="KW-0808">Transferase</keyword>
<keyword evidence="5" id="KW-0547">Nucleotide-binding</keyword>
<dbReference type="InterPro" id="IPR055558">
    <property type="entry name" value="DUF7134"/>
</dbReference>
<dbReference type="Gene3D" id="1.20.5.1930">
    <property type="match status" value="1"/>
</dbReference>
<dbReference type="Pfam" id="PF23539">
    <property type="entry name" value="DUF7134"/>
    <property type="match status" value="1"/>
</dbReference>
<dbReference type="Gene3D" id="3.30.565.10">
    <property type="entry name" value="Histidine kinase-like ATPase, C-terminal domain"/>
    <property type="match status" value="1"/>
</dbReference>
<evidence type="ECO:0000256" key="5">
    <source>
        <dbReference type="ARBA" id="ARBA00022741"/>
    </source>
</evidence>
<evidence type="ECO:0000256" key="9">
    <source>
        <dbReference type="SAM" id="Phobius"/>
    </source>
</evidence>
<evidence type="ECO:0000259" key="10">
    <source>
        <dbReference type="SMART" id="SM00387"/>
    </source>
</evidence>
<dbReference type="InterPro" id="IPR003594">
    <property type="entry name" value="HATPase_dom"/>
</dbReference>
<dbReference type="Pfam" id="PF02518">
    <property type="entry name" value="HATPase_c"/>
    <property type="match status" value="1"/>
</dbReference>
<dbReference type="EC" id="2.7.13.3" evidence="2"/>
<dbReference type="InterPro" id="IPR036890">
    <property type="entry name" value="HATPase_C_sf"/>
</dbReference>
<evidence type="ECO:0000256" key="6">
    <source>
        <dbReference type="ARBA" id="ARBA00022777"/>
    </source>
</evidence>
<feature type="domain" description="Histidine kinase/HSP90-like ATPase" evidence="10">
    <location>
        <begin position="302"/>
        <end position="394"/>
    </location>
</feature>
<dbReference type="EMBL" id="BSTJ01000012">
    <property type="protein sequence ID" value="GLY79804.1"/>
    <property type="molecule type" value="Genomic_DNA"/>
</dbReference>
<dbReference type="PANTHER" id="PTHR24421">
    <property type="entry name" value="NITRATE/NITRITE SENSOR PROTEIN NARX-RELATED"/>
    <property type="match status" value="1"/>
</dbReference>
<feature type="transmembrane region" description="Helical" evidence="9">
    <location>
        <begin position="15"/>
        <end position="35"/>
    </location>
</feature>
<dbReference type="GO" id="GO:0000155">
    <property type="term" value="F:phosphorelay sensor kinase activity"/>
    <property type="evidence" value="ECO:0007669"/>
    <property type="project" value="InterPro"/>
</dbReference>
<dbReference type="Proteomes" id="UP001165135">
    <property type="component" value="Unassembled WGS sequence"/>
</dbReference>
<keyword evidence="9" id="KW-0812">Transmembrane</keyword>
<dbReference type="GO" id="GO:0016020">
    <property type="term" value="C:membrane"/>
    <property type="evidence" value="ECO:0007669"/>
    <property type="project" value="InterPro"/>
</dbReference>
<sequence>MVPRLFAWLRQHQRFVDTLLMLPFLALAVLVRSRWIATTPDGITRSIPFLGNLALAVAMCLPLVWRRRWPRAVFAVIAAVAFVQWLVGVNISTCDFPLLVAMYTVAAQCAFRWALATLLVNFLGFVLAIGKLVGQPIPQDSWRALIPDSVGLSAIWLCGLYISTRRKYTLSLEERARRLERERDAQAEVAAAAERARIAREMHDVIAHSISVMVIQADGASYAIDTDTARAKRAMRAVGDTGRSALTEMRRMLGVLREGDGQAALAPQPGVDELPDLVEQIRSTGLPVELTIGGAKVPLPGGMELAIFRIAQEALTNVMKHAGPSATAKVELHYGDGAVELRIRDDGRGVTFSDGRGHGLVSMRERVAVYGGEVTTAPARGGGFEVVARMPVRESSARQEVGARERAERANR</sequence>
<dbReference type="RefSeq" id="WP_285631828.1">
    <property type="nucleotide sequence ID" value="NZ_BSTJ01000012.1"/>
</dbReference>
<reference evidence="11" key="1">
    <citation type="submission" date="2023-03" db="EMBL/GenBank/DDBJ databases">
        <title>Actinoallomurus iriomotensis NBRC 103681.</title>
        <authorList>
            <person name="Ichikawa N."/>
            <person name="Sato H."/>
            <person name="Tonouchi N."/>
        </authorList>
    </citation>
    <scope>NUCLEOTIDE SEQUENCE</scope>
    <source>
        <strain evidence="11">NBRC 103681</strain>
    </source>
</reference>
<protein>
    <recommendedName>
        <fullName evidence="2">histidine kinase</fullName>
        <ecNumber evidence="2">2.7.13.3</ecNumber>
    </recommendedName>
</protein>
<dbReference type="GO" id="GO:0046983">
    <property type="term" value="F:protein dimerization activity"/>
    <property type="evidence" value="ECO:0007669"/>
    <property type="project" value="InterPro"/>
</dbReference>
<feature type="transmembrane region" description="Helical" evidence="9">
    <location>
        <begin position="47"/>
        <end position="65"/>
    </location>
</feature>
<dbReference type="GO" id="GO:0005524">
    <property type="term" value="F:ATP binding"/>
    <property type="evidence" value="ECO:0007669"/>
    <property type="project" value="UniProtKB-KW"/>
</dbReference>
<evidence type="ECO:0000256" key="7">
    <source>
        <dbReference type="ARBA" id="ARBA00022840"/>
    </source>
</evidence>
<keyword evidence="8" id="KW-0902">Two-component regulatory system</keyword>
<dbReference type="CDD" id="cd16917">
    <property type="entry name" value="HATPase_UhpB-NarQ-NarX-like"/>
    <property type="match status" value="1"/>
</dbReference>
<comment type="catalytic activity">
    <reaction evidence="1">
        <text>ATP + protein L-histidine = ADP + protein N-phospho-L-histidine.</text>
        <dbReference type="EC" id="2.7.13.3"/>
    </reaction>
</comment>
<comment type="caution">
    <text evidence="11">The sequence shown here is derived from an EMBL/GenBank/DDBJ whole genome shotgun (WGS) entry which is preliminary data.</text>
</comment>
<proteinExistence type="predicted"/>